<feature type="compositionally biased region" description="Acidic residues" evidence="1">
    <location>
        <begin position="334"/>
        <end position="345"/>
    </location>
</feature>
<dbReference type="Proteomes" id="UP000185936">
    <property type="component" value="Unassembled WGS sequence"/>
</dbReference>
<dbReference type="SUPFAM" id="SSF56281">
    <property type="entry name" value="Metallo-hydrolase/oxidoreductase"/>
    <property type="match status" value="1"/>
</dbReference>
<protein>
    <submittedName>
        <fullName evidence="3">Metallo-beta-lactamase superfamily protein</fullName>
    </submittedName>
</protein>
<feature type="compositionally biased region" description="Basic and acidic residues" evidence="1">
    <location>
        <begin position="376"/>
        <end position="389"/>
    </location>
</feature>
<proteinExistence type="predicted"/>
<dbReference type="InterPro" id="IPR001279">
    <property type="entry name" value="Metallo-B-lactamas"/>
</dbReference>
<evidence type="ECO:0000256" key="1">
    <source>
        <dbReference type="SAM" id="MobiDB-lite"/>
    </source>
</evidence>
<dbReference type="RefSeq" id="WP_076610761.1">
    <property type="nucleotide sequence ID" value="NZ_FTNR01000022.1"/>
</dbReference>
<dbReference type="PANTHER" id="PTHR30619">
    <property type="entry name" value="DNA INTERNALIZATION/COMPETENCE PROTEIN COMEC/REC2"/>
    <property type="match status" value="1"/>
</dbReference>
<feature type="domain" description="Metallo-beta-lactamase" evidence="2">
    <location>
        <begin position="19"/>
        <end position="235"/>
    </location>
</feature>
<name>A0A1N7H3F2_9EURY</name>
<feature type="compositionally biased region" description="Polar residues" evidence="1">
    <location>
        <begin position="430"/>
        <end position="441"/>
    </location>
</feature>
<feature type="region of interest" description="Disordered" evidence="1">
    <location>
        <begin position="311"/>
        <end position="484"/>
    </location>
</feature>
<dbReference type="Gene3D" id="3.60.15.10">
    <property type="entry name" value="Ribonuclease Z/Hydroxyacylglutathione hydrolase-like"/>
    <property type="match status" value="1"/>
</dbReference>
<organism evidence="3 4">
    <name type="scientific">Natronorubrum thiooxidans</name>
    <dbReference type="NCBI Taxonomy" id="308853"/>
    <lineage>
        <taxon>Archaea</taxon>
        <taxon>Methanobacteriati</taxon>
        <taxon>Methanobacteriota</taxon>
        <taxon>Stenosarchaea group</taxon>
        <taxon>Halobacteria</taxon>
        <taxon>Halobacteriales</taxon>
        <taxon>Natrialbaceae</taxon>
        <taxon>Natronorubrum</taxon>
    </lineage>
</organism>
<keyword evidence="4" id="KW-1185">Reference proteome</keyword>
<evidence type="ECO:0000313" key="3">
    <source>
        <dbReference type="EMBL" id="SIS19290.1"/>
    </source>
</evidence>
<evidence type="ECO:0000259" key="2">
    <source>
        <dbReference type="SMART" id="SM00849"/>
    </source>
</evidence>
<dbReference type="PANTHER" id="PTHR30619:SF1">
    <property type="entry name" value="RECOMBINATION PROTEIN 2"/>
    <property type="match status" value="1"/>
</dbReference>
<feature type="compositionally biased region" description="Basic and acidic residues" evidence="1">
    <location>
        <begin position="350"/>
        <end position="363"/>
    </location>
</feature>
<dbReference type="Pfam" id="PF00753">
    <property type="entry name" value="Lactamase_B"/>
    <property type="match status" value="1"/>
</dbReference>
<evidence type="ECO:0000313" key="4">
    <source>
        <dbReference type="Proteomes" id="UP000185936"/>
    </source>
</evidence>
<dbReference type="OrthoDB" id="53037at2157"/>
<dbReference type="InterPro" id="IPR036866">
    <property type="entry name" value="RibonucZ/Hydroxyglut_hydro"/>
</dbReference>
<dbReference type="SMART" id="SM00849">
    <property type="entry name" value="Lactamase_B"/>
    <property type="match status" value="1"/>
</dbReference>
<sequence>MTTQRSDKRWDIVHIDVKQASATCISDGDKTYLIDADRASHVDDIKSELDGNTIDAAFITHGHSDHIAGMKKLVKSDDVEIDRLYGPNENLYDLSPGEPGEHLQQVYRAAENRTTEVKRVDSFGQEGPVKYDVPHEDTPIANNDGLVARVGSRGNETVILGDSTPDQLARIDDEFLRDAETVVAPHHGSRNNFDTKNIPEQKLREQEVDPAEADETPLAEILSEDTRDQLGLSADADKKEIDDSITTREDFDAVADDLSIDYLEQADPDNFVVSSDPEHMDWGHPNKLTMAAVEGSDVNCDVYHTDRHGDIYESSLSNGETPGEVVEDRLSEEQTPEIEDTEEQIDYTGSEERLEKGSPEAHLEPTTSGTDDSATSEDKSQELTMEESRAYTNDNPADEGEDDALRVDDVQRQDKSIQERKGTNEGISADDTQTGVNTGQGNEEDVNEGVSVDDAPNDVDTDGSSGENAEEKDNDLNQSNRYLF</sequence>
<dbReference type="EMBL" id="FTNR01000022">
    <property type="protein sequence ID" value="SIS19290.1"/>
    <property type="molecule type" value="Genomic_DNA"/>
</dbReference>
<gene>
    <name evidence="3" type="ORF">SAMN05421752_12227</name>
</gene>
<reference evidence="4" key="1">
    <citation type="submission" date="2017-01" db="EMBL/GenBank/DDBJ databases">
        <authorList>
            <person name="Varghese N."/>
            <person name="Submissions S."/>
        </authorList>
    </citation>
    <scope>NUCLEOTIDE SEQUENCE [LARGE SCALE GENOMIC DNA]</scope>
    <source>
        <strain evidence="4">type strain: HArc-</strain>
    </source>
</reference>
<accession>A0A1N7H3F2</accession>
<dbReference type="InterPro" id="IPR052159">
    <property type="entry name" value="Competence_DNA_uptake"/>
</dbReference>
<dbReference type="AlphaFoldDB" id="A0A1N7H3F2"/>
<feature type="compositionally biased region" description="Basic and acidic residues" evidence="1">
    <location>
        <begin position="403"/>
        <end position="423"/>
    </location>
</feature>